<dbReference type="PANTHER" id="PTHR46419">
    <property type="entry name" value="ADP-RIBOSYLATION FACTOR GTPASE-ACTIVATING PROTEIN AGD5"/>
    <property type="match status" value="1"/>
</dbReference>
<name>A0AAN8V0X6_9MAGN</name>
<protein>
    <submittedName>
        <fullName evidence="4">Arf GTPase activating protein</fullName>
    </submittedName>
</protein>
<feature type="region of interest" description="Disordered" evidence="2">
    <location>
        <begin position="142"/>
        <end position="211"/>
    </location>
</feature>
<sequence length="211" mass="23289">MNEKATVSKELNDKHAKILEGLLKLPSNRECADCRNKAPRWASVNLGIFICMQCSGIHRSLGPVYYFGYMAARAGCFHAMYEERRWVPKNSAHTIPRPIENCNRPNNSVDGATKSRIPKKTRTYSLDEGILNNYMAQVAPPSTTARPRWGSVDMGDISNVSTIPGGNSSKTKPAAPTKQTGAGTDLFNLLYGQEPKGKRSSLPPRSWATFD</sequence>
<evidence type="ECO:0000256" key="2">
    <source>
        <dbReference type="SAM" id="MobiDB-lite"/>
    </source>
</evidence>
<dbReference type="GO" id="GO:0005096">
    <property type="term" value="F:GTPase activator activity"/>
    <property type="evidence" value="ECO:0007669"/>
    <property type="project" value="InterPro"/>
</dbReference>
<evidence type="ECO:0000313" key="4">
    <source>
        <dbReference type="EMBL" id="KAK6921341.1"/>
    </source>
</evidence>
<feature type="non-terminal residue" evidence="4">
    <location>
        <position position="211"/>
    </location>
</feature>
<dbReference type="InterPro" id="IPR037278">
    <property type="entry name" value="ARFGAP/RecO"/>
</dbReference>
<feature type="domain" description="Arf-GAP" evidence="3">
    <location>
        <begin position="16"/>
        <end position="86"/>
    </location>
</feature>
<accession>A0AAN8V0X6</accession>
<dbReference type="PANTHER" id="PTHR46419:SF3">
    <property type="entry name" value="ADP-RIBOSYLATION FACTOR GTPASE-ACTIVATING PROTEIN AGD15-RELATED"/>
    <property type="match status" value="1"/>
</dbReference>
<dbReference type="InterPro" id="IPR038508">
    <property type="entry name" value="ArfGAP_dom_sf"/>
</dbReference>
<keyword evidence="1" id="KW-0863">Zinc-finger</keyword>
<keyword evidence="1" id="KW-0479">Metal-binding</keyword>
<proteinExistence type="predicted"/>
<dbReference type="Pfam" id="PF01412">
    <property type="entry name" value="ArfGap"/>
    <property type="match status" value="1"/>
</dbReference>
<dbReference type="InterPro" id="IPR044520">
    <property type="entry name" value="ARF_GAP_AGD5/15"/>
</dbReference>
<feature type="compositionally biased region" description="Polar residues" evidence="2">
    <location>
        <begin position="158"/>
        <end position="182"/>
    </location>
</feature>
<dbReference type="InterPro" id="IPR001164">
    <property type="entry name" value="ArfGAP_dom"/>
</dbReference>
<dbReference type="AlphaFoldDB" id="A0AAN8V0X6"/>
<dbReference type="SUPFAM" id="SSF57863">
    <property type="entry name" value="ArfGap/RecO-like zinc finger"/>
    <property type="match status" value="1"/>
</dbReference>
<dbReference type="Gene3D" id="1.10.220.150">
    <property type="entry name" value="Arf GTPase activating protein"/>
    <property type="match status" value="1"/>
</dbReference>
<dbReference type="PROSITE" id="PS50115">
    <property type="entry name" value="ARFGAP"/>
    <property type="match status" value="1"/>
</dbReference>
<reference evidence="4 5" key="1">
    <citation type="submission" date="2023-12" db="EMBL/GenBank/DDBJ databases">
        <title>A high-quality genome assembly for Dillenia turbinata (Dilleniales).</title>
        <authorList>
            <person name="Chanderbali A."/>
        </authorList>
    </citation>
    <scope>NUCLEOTIDE SEQUENCE [LARGE SCALE GENOMIC DNA]</scope>
    <source>
        <strain evidence="4">LSX21</strain>
        <tissue evidence="4">Leaf</tissue>
    </source>
</reference>
<comment type="caution">
    <text evidence="4">The sequence shown here is derived from an EMBL/GenBank/DDBJ whole genome shotgun (WGS) entry which is preliminary data.</text>
</comment>
<evidence type="ECO:0000256" key="1">
    <source>
        <dbReference type="PROSITE-ProRule" id="PRU00288"/>
    </source>
</evidence>
<dbReference type="SMART" id="SM00105">
    <property type="entry name" value="ArfGap"/>
    <property type="match status" value="1"/>
</dbReference>
<organism evidence="4 5">
    <name type="scientific">Dillenia turbinata</name>
    <dbReference type="NCBI Taxonomy" id="194707"/>
    <lineage>
        <taxon>Eukaryota</taxon>
        <taxon>Viridiplantae</taxon>
        <taxon>Streptophyta</taxon>
        <taxon>Embryophyta</taxon>
        <taxon>Tracheophyta</taxon>
        <taxon>Spermatophyta</taxon>
        <taxon>Magnoliopsida</taxon>
        <taxon>eudicotyledons</taxon>
        <taxon>Gunneridae</taxon>
        <taxon>Pentapetalae</taxon>
        <taxon>Dilleniales</taxon>
        <taxon>Dilleniaceae</taxon>
        <taxon>Dillenia</taxon>
    </lineage>
</organism>
<keyword evidence="5" id="KW-1185">Reference proteome</keyword>
<dbReference type="Proteomes" id="UP001370490">
    <property type="component" value="Unassembled WGS sequence"/>
</dbReference>
<dbReference type="EMBL" id="JBAMMX010000020">
    <property type="protein sequence ID" value="KAK6921341.1"/>
    <property type="molecule type" value="Genomic_DNA"/>
</dbReference>
<keyword evidence="1" id="KW-0862">Zinc</keyword>
<dbReference type="GO" id="GO:0008270">
    <property type="term" value="F:zinc ion binding"/>
    <property type="evidence" value="ECO:0007669"/>
    <property type="project" value="UniProtKB-KW"/>
</dbReference>
<gene>
    <name evidence="4" type="ORF">RJ641_015019</name>
</gene>
<dbReference type="PRINTS" id="PR00405">
    <property type="entry name" value="REVINTRACTNG"/>
</dbReference>
<evidence type="ECO:0000313" key="5">
    <source>
        <dbReference type="Proteomes" id="UP001370490"/>
    </source>
</evidence>
<evidence type="ECO:0000259" key="3">
    <source>
        <dbReference type="PROSITE" id="PS50115"/>
    </source>
</evidence>